<reference evidence="2" key="1">
    <citation type="journal article" date="2020" name="Cell">
        <title>Large-Scale Comparative Analyses of Tick Genomes Elucidate Their Genetic Diversity and Vector Capacities.</title>
        <authorList>
            <consortium name="Tick Genome and Microbiome Consortium (TIGMIC)"/>
            <person name="Jia N."/>
            <person name="Wang J."/>
            <person name="Shi W."/>
            <person name="Du L."/>
            <person name="Sun Y."/>
            <person name="Zhan W."/>
            <person name="Jiang J.F."/>
            <person name="Wang Q."/>
            <person name="Zhang B."/>
            <person name="Ji P."/>
            <person name="Bell-Sakyi L."/>
            <person name="Cui X.M."/>
            <person name="Yuan T.T."/>
            <person name="Jiang B.G."/>
            <person name="Yang W.F."/>
            <person name="Lam T.T."/>
            <person name="Chang Q.C."/>
            <person name="Ding S.J."/>
            <person name="Wang X.J."/>
            <person name="Zhu J.G."/>
            <person name="Ruan X.D."/>
            <person name="Zhao L."/>
            <person name="Wei J.T."/>
            <person name="Ye R.Z."/>
            <person name="Que T.C."/>
            <person name="Du C.H."/>
            <person name="Zhou Y.H."/>
            <person name="Cheng J.X."/>
            <person name="Dai P.F."/>
            <person name="Guo W.B."/>
            <person name="Han X.H."/>
            <person name="Huang E.J."/>
            <person name="Li L.F."/>
            <person name="Wei W."/>
            <person name="Gao Y.C."/>
            <person name="Liu J.Z."/>
            <person name="Shao H.Z."/>
            <person name="Wang X."/>
            <person name="Wang C.C."/>
            <person name="Yang T.C."/>
            <person name="Huo Q.B."/>
            <person name="Li W."/>
            <person name="Chen H.Y."/>
            <person name="Chen S.E."/>
            <person name="Zhou L.G."/>
            <person name="Ni X.B."/>
            <person name="Tian J.H."/>
            <person name="Sheng Y."/>
            <person name="Liu T."/>
            <person name="Pan Y.S."/>
            <person name="Xia L.Y."/>
            <person name="Li J."/>
            <person name="Zhao F."/>
            <person name="Cao W.C."/>
        </authorList>
    </citation>
    <scope>NUCLEOTIDE SEQUENCE</scope>
    <source>
        <strain evidence="2">Rmic-2018</strain>
    </source>
</reference>
<dbReference type="Proteomes" id="UP000821866">
    <property type="component" value="Chromosome 3"/>
</dbReference>
<name>A0A9J6E8N9_RHIMP</name>
<evidence type="ECO:0000313" key="2">
    <source>
        <dbReference type="EMBL" id="KAH8030923.1"/>
    </source>
</evidence>
<feature type="region of interest" description="Disordered" evidence="1">
    <location>
        <begin position="44"/>
        <end position="197"/>
    </location>
</feature>
<gene>
    <name evidence="2" type="ORF">HPB51_012391</name>
</gene>
<keyword evidence="3" id="KW-1185">Reference proteome</keyword>
<comment type="caution">
    <text evidence="2">The sequence shown here is derived from an EMBL/GenBank/DDBJ whole genome shotgun (WGS) entry which is preliminary data.</text>
</comment>
<proteinExistence type="predicted"/>
<evidence type="ECO:0000313" key="3">
    <source>
        <dbReference type="Proteomes" id="UP000821866"/>
    </source>
</evidence>
<protein>
    <submittedName>
        <fullName evidence="2">Uncharacterized protein</fullName>
    </submittedName>
</protein>
<accession>A0A9J6E8N9</accession>
<feature type="compositionally biased region" description="Polar residues" evidence="1">
    <location>
        <begin position="101"/>
        <end position="113"/>
    </location>
</feature>
<feature type="compositionally biased region" description="Basic and acidic residues" evidence="1">
    <location>
        <begin position="180"/>
        <end position="191"/>
    </location>
</feature>
<feature type="compositionally biased region" description="Polar residues" evidence="1">
    <location>
        <begin position="45"/>
        <end position="58"/>
    </location>
</feature>
<dbReference type="AlphaFoldDB" id="A0A9J6E8N9"/>
<sequence length="213" mass="23269">MFTRSQRRGSRESGDVITIAAKEVRCVFIEDFEEEGILKRVCNEASGSSTSSPQNVTRSVLGFPPVTSERPGSFEGDSSVSHEKPEHQEVLEQVHHRASEGSLSTSAPRNATPSVFVFPSVTSEGPGSFEGGTSPSHQTRGPSTTQDMVASPSENVTSKFPPEKSQEFPKSSSSQEVEASSEKTESSRDHPPSPNAFEKLWRSFSFRKTFRVN</sequence>
<dbReference type="EMBL" id="JABSTU010000005">
    <property type="protein sequence ID" value="KAH8030923.1"/>
    <property type="molecule type" value="Genomic_DNA"/>
</dbReference>
<feature type="compositionally biased region" description="Basic and acidic residues" evidence="1">
    <location>
        <begin position="80"/>
        <end position="99"/>
    </location>
</feature>
<reference evidence="2" key="2">
    <citation type="submission" date="2021-09" db="EMBL/GenBank/DDBJ databases">
        <authorList>
            <person name="Jia N."/>
            <person name="Wang J."/>
            <person name="Shi W."/>
            <person name="Du L."/>
            <person name="Sun Y."/>
            <person name="Zhan W."/>
            <person name="Jiang J."/>
            <person name="Wang Q."/>
            <person name="Zhang B."/>
            <person name="Ji P."/>
            <person name="Sakyi L.B."/>
            <person name="Cui X."/>
            <person name="Yuan T."/>
            <person name="Jiang B."/>
            <person name="Yang W."/>
            <person name="Lam T.T.-Y."/>
            <person name="Chang Q."/>
            <person name="Ding S."/>
            <person name="Wang X."/>
            <person name="Zhu J."/>
            <person name="Ruan X."/>
            <person name="Zhao L."/>
            <person name="Wei J."/>
            <person name="Que T."/>
            <person name="Du C."/>
            <person name="Cheng J."/>
            <person name="Dai P."/>
            <person name="Han X."/>
            <person name="Huang E."/>
            <person name="Gao Y."/>
            <person name="Liu J."/>
            <person name="Shao H."/>
            <person name="Ye R."/>
            <person name="Li L."/>
            <person name="Wei W."/>
            <person name="Wang X."/>
            <person name="Wang C."/>
            <person name="Huo Q."/>
            <person name="Li W."/>
            <person name="Guo W."/>
            <person name="Chen H."/>
            <person name="Chen S."/>
            <person name="Zhou L."/>
            <person name="Zhou L."/>
            <person name="Ni X."/>
            <person name="Tian J."/>
            <person name="Zhou Y."/>
            <person name="Sheng Y."/>
            <person name="Liu T."/>
            <person name="Pan Y."/>
            <person name="Xia L."/>
            <person name="Li J."/>
            <person name="Zhao F."/>
            <person name="Cao W."/>
        </authorList>
    </citation>
    <scope>NUCLEOTIDE SEQUENCE</scope>
    <source>
        <strain evidence="2">Rmic-2018</strain>
        <tissue evidence="2">Larvae</tissue>
    </source>
</reference>
<evidence type="ECO:0000256" key="1">
    <source>
        <dbReference type="SAM" id="MobiDB-lite"/>
    </source>
</evidence>
<feature type="compositionally biased region" description="Polar residues" evidence="1">
    <location>
        <begin position="120"/>
        <end position="158"/>
    </location>
</feature>
<organism evidence="2 3">
    <name type="scientific">Rhipicephalus microplus</name>
    <name type="common">Cattle tick</name>
    <name type="synonym">Boophilus microplus</name>
    <dbReference type="NCBI Taxonomy" id="6941"/>
    <lineage>
        <taxon>Eukaryota</taxon>
        <taxon>Metazoa</taxon>
        <taxon>Ecdysozoa</taxon>
        <taxon>Arthropoda</taxon>
        <taxon>Chelicerata</taxon>
        <taxon>Arachnida</taxon>
        <taxon>Acari</taxon>
        <taxon>Parasitiformes</taxon>
        <taxon>Ixodida</taxon>
        <taxon>Ixodoidea</taxon>
        <taxon>Ixodidae</taxon>
        <taxon>Rhipicephalinae</taxon>
        <taxon>Rhipicephalus</taxon>
        <taxon>Boophilus</taxon>
    </lineage>
</organism>